<proteinExistence type="predicted"/>
<keyword evidence="1" id="KW-0969">Cilium</keyword>
<evidence type="ECO:0000313" key="1">
    <source>
        <dbReference type="EMBL" id="AKP32678.1"/>
    </source>
</evidence>
<reference evidence="1 2" key="1">
    <citation type="journal article" date="2015" name="Genome Announc.">
        <title>De Novo Genome Sequence of Yersinia aleksiciae Y159T.</title>
        <authorList>
            <person name="Sprague L.D."/>
            <person name="Neubauer H."/>
        </authorList>
    </citation>
    <scope>NUCLEOTIDE SEQUENCE [LARGE SCALE GENOMIC DNA]</scope>
    <source>
        <strain evidence="1 2">159</strain>
    </source>
</reference>
<organism evidence="1 2">
    <name type="scientific">Yersinia aleksiciae</name>
    <dbReference type="NCBI Taxonomy" id="263819"/>
    <lineage>
        <taxon>Bacteria</taxon>
        <taxon>Pseudomonadati</taxon>
        <taxon>Pseudomonadota</taxon>
        <taxon>Gammaproteobacteria</taxon>
        <taxon>Enterobacterales</taxon>
        <taxon>Yersiniaceae</taxon>
        <taxon>Yersinia</taxon>
    </lineage>
</organism>
<name>A0ABN4H445_YERAE</name>
<dbReference type="GeneID" id="61901373"/>
<dbReference type="RefSeq" id="WP_048616858.1">
    <property type="nucleotide sequence ID" value="NZ_CABMLM010000003.1"/>
</dbReference>
<protein>
    <submittedName>
        <fullName evidence="1">Flagellar protein FliB</fullName>
    </submittedName>
</protein>
<evidence type="ECO:0000313" key="2">
    <source>
        <dbReference type="Proteomes" id="UP000069914"/>
    </source>
</evidence>
<accession>A0ABN4H445</accession>
<gene>
    <name evidence="1" type="ORF">ACZ76_03510</name>
</gene>
<keyword evidence="1" id="KW-0282">Flagellum</keyword>
<keyword evidence="1" id="KW-0966">Cell projection</keyword>
<dbReference type="NCBIfam" id="NF038110">
    <property type="entry name" value="Lys_methyl_FliB"/>
    <property type="match status" value="1"/>
</dbReference>
<sequence>MKELQIIQPEFVERFSCVGSACRDHCCNGWDINIDKNTYRKYKNSQNQNIRSIAVKNITVTRKSLNNWAKIRLKDDGNCPYLDEARLCEVHKRLGGEALSHTCSTYPRSSHQYKIEKFNTLTLSCPEVTRLVLLDPNAFNMHEETVNQQNYFNTKEINYEGLLINHYCNQLISIENENIEENIYAINVFIHCCKDMDKKTEDRAQVISALYEAIHAKLISGEMTPEMAEIPFNANARWHFLMAFQRRTVSAAQNARGQKTLFNYMAFLIHHLMNDVDVNQLEERMAMLSSAWSDRVMPLLNEHPHILRNFFQYCLYHNQFAIDKTDEMDKDFYTYTIDYFIIKSVVSAFVIYNETLSENDIINIVYSYSIFRLHIGSAQTFLLSSIDQVNLSDNITLLNLLN</sequence>
<dbReference type="EMBL" id="CP011975">
    <property type="protein sequence ID" value="AKP32678.1"/>
    <property type="molecule type" value="Genomic_DNA"/>
</dbReference>
<dbReference type="Proteomes" id="UP000069914">
    <property type="component" value="Chromosome"/>
</dbReference>
<keyword evidence="2" id="KW-1185">Reference proteome</keyword>